<evidence type="ECO:0000256" key="8">
    <source>
        <dbReference type="SAM" id="Phobius"/>
    </source>
</evidence>
<protein>
    <submittedName>
        <fullName evidence="9">Upf0394 inner membrane protein YeeE</fullName>
    </submittedName>
</protein>
<organism evidence="9 10">
    <name type="scientific">Anaeramoeba ignava</name>
    <name type="common">Anaerobic marine amoeba</name>
    <dbReference type="NCBI Taxonomy" id="1746090"/>
    <lineage>
        <taxon>Eukaryota</taxon>
        <taxon>Metamonada</taxon>
        <taxon>Anaeramoebidae</taxon>
        <taxon>Anaeramoeba</taxon>
    </lineage>
</organism>
<feature type="transmembrane region" description="Helical" evidence="8">
    <location>
        <begin position="238"/>
        <end position="256"/>
    </location>
</feature>
<accession>A0A9Q0RE58</accession>
<dbReference type="PANTHER" id="PTHR30574">
    <property type="entry name" value="INNER MEMBRANE PROTEIN YEDE"/>
    <property type="match status" value="1"/>
</dbReference>
<evidence type="ECO:0000256" key="2">
    <source>
        <dbReference type="ARBA" id="ARBA00022448"/>
    </source>
</evidence>
<keyword evidence="2" id="KW-0813">Transport</keyword>
<proteinExistence type="predicted"/>
<dbReference type="Pfam" id="PF04143">
    <property type="entry name" value="Sulf_transp"/>
    <property type="match status" value="1"/>
</dbReference>
<sequence length="385" mass="42284">MQQLILPPPTPNLAKKLKQYSLTAKLAAVIYAGFAFGIGLSKGYLFNPHTFIAQFHFKSFLFMKVFLSAMGTAAFVKGVISLIPGARERFRYARGYCFDLPNQKPLVYVGSFIFGIGVYLAGSCPGATVSQLGSRVSGAIPAILGSLAGSFVVGLFKPSFNNYKPKQVFDMKTNTLDVKFHIPFHYFAFAMSTLMFFMVFLFEFFFPTIKDLHQFDATISMDYHGIWGMLKNEVWPPWIAGILIGTAEIPVILIALDEMGSATGLNVFVVRILDKIWPEYFKKHPYFSGAFGGFEKYWQVPYLFAVAVGAFLSRVTSDSFFPVQGLHPLIVFIGGFISLFGAKMCGGCASGNGLSGITSLSIRSMIAIGGMFAGGLFAAFFFPLI</sequence>
<feature type="transmembrane region" description="Helical" evidence="8">
    <location>
        <begin position="136"/>
        <end position="156"/>
    </location>
</feature>
<evidence type="ECO:0000313" key="10">
    <source>
        <dbReference type="Proteomes" id="UP001149090"/>
    </source>
</evidence>
<keyword evidence="5 8" id="KW-0812">Transmembrane</keyword>
<evidence type="ECO:0000313" key="9">
    <source>
        <dbReference type="EMBL" id="KAJ5077336.1"/>
    </source>
</evidence>
<evidence type="ECO:0000256" key="7">
    <source>
        <dbReference type="ARBA" id="ARBA00023136"/>
    </source>
</evidence>
<dbReference type="OMA" id="RRSMIGI"/>
<feature type="transmembrane region" description="Helical" evidence="8">
    <location>
        <begin position="20"/>
        <end position="40"/>
    </location>
</feature>
<keyword evidence="4" id="KW-0997">Cell inner membrane</keyword>
<evidence type="ECO:0000256" key="3">
    <source>
        <dbReference type="ARBA" id="ARBA00022475"/>
    </source>
</evidence>
<dbReference type="PANTHER" id="PTHR30574:SF1">
    <property type="entry name" value="SULPHUR TRANSPORT DOMAIN-CONTAINING PROTEIN"/>
    <property type="match status" value="1"/>
</dbReference>
<comment type="subcellular location">
    <subcellularLocation>
        <location evidence="1">Cell inner membrane</location>
        <topology evidence="1">Multi-pass membrane protein</topology>
    </subcellularLocation>
</comment>
<name>A0A9Q0RE58_ANAIG</name>
<dbReference type="GO" id="GO:0005886">
    <property type="term" value="C:plasma membrane"/>
    <property type="evidence" value="ECO:0007669"/>
    <property type="project" value="UniProtKB-SubCell"/>
</dbReference>
<feature type="transmembrane region" description="Helical" evidence="8">
    <location>
        <begin position="106"/>
        <end position="124"/>
    </location>
</feature>
<keyword evidence="7 8" id="KW-0472">Membrane</keyword>
<dbReference type="InterPro" id="IPR007272">
    <property type="entry name" value="Sulf_transp_TsuA/YedE"/>
</dbReference>
<feature type="transmembrane region" description="Helical" evidence="8">
    <location>
        <begin position="61"/>
        <end position="86"/>
    </location>
</feature>
<comment type="caution">
    <text evidence="9">The sequence shown here is derived from an EMBL/GenBank/DDBJ whole genome shotgun (WGS) entry which is preliminary data.</text>
</comment>
<evidence type="ECO:0000256" key="5">
    <source>
        <dbReference type="ARBA" id="ARBA00022692"/>
    </source>
</evidence>
<dbReference type="EMBL" id="JAPDFW010000058">
    <property type="protein sequence ID" value="KAJ5077336.1"/>
    <property type="molecule type" value="Genomic_DNA"/>
</dbReference>
<dbReference type="AlphaFoldDB" id="A0A9Q0RE58"/>
<evidence type="ECO:0000256" key="4">
    <source>
        <dbReference type="ARBA" id="ARBA00022519"/>
    </source>
</evidence>
<dbReference type="OrthoDB" id="10254418at2759"/>
<keyword evidence="3" id="KW-1003">Cell membrane</keyword>
<feature type="transmembrane region" description="Helical" evidence="8">
    <location>
        <begin position="362"/>
        <end position="384"/>
    </location>
</feature>
<dbReference type="Proteomes" id="UP001149090">
    <property type="component" value="Unassembled WGS sequence"/>
</dbReference>
<gene>
    <name evidence="9" type="ORF">M0811_05858</name>
</gene>
<feature type="transmembrane region" description="Helical" evidence="8">
    <location>
        <begin position="325"/>
        <end position="342"/>
    </location>
</feature>
<evidence type="ECO:0000256" key="6">
    <source>
        <dbReference type="ARBA" id="ARBA00022989"/>
    </source>
</evidence>
<evidence type="ECO:0000256" key="1">
    <source>
        <dbReference type="ARBA" id="ARBA00004429"/>
    </source>
</evidence>
<keyword evidence="6 8" id="KW-1133">Transmembrane helix</keyword>
<reference evidence="9" key="1">
    <citation type="submission" date="2022-10" db="EMBL/GenBank/DDBJ databases">
        <title>Novel sulphate-reducing endosymbionts in the free-living metamonad Anaeramoeba.</title>
        <authorList>
            <person name="Jerlstrom-Hultqvist J."/>
            <person name="Cepicka I."/>
            <person name="Gallot-Lavallee L."/>
            <person name="Salas-Leiva D."/>
            <person name="Curtis B.A."/>
            <person name="Zahonova K."/>
            <person name="Pipaliya S."/>
            <person name="Dacks J."/>
            <person name="Roger A.J."/>
        </authorList>
    </citation>
    <scope>NUCLEOTIDE SEQUENCE</scope>
    <source>
        <strain evidence="9">BMAN</strain>
    </source>
</reference>
<keyword evidence="10" id="KW-1185">Reference proteome</keyword>
<feature type="transmembrane region" description="Helical" evidence="8">
    <location>
        <begin position="184"/>
        <end position="206"/>
    </location>
</feature>